<dbReference type="HOGENOM" id="CLU_618015_0_0_5"/>
<dbReference type="AlphaFoldDB" id="Q21D21"/>
<dbReference type="OrthoDB" id="8440251at2"/>
<name>Q21D21_RHOPB</name>
<proteinExistence type="predicted"/>
<accession>Q21D21</accession>
<dbReference type="InterPro" id="IPR011335">
    <property type="entry name" value="Restrct_endonuc-II-like"/>
</dbReference>
<dbReference type="GO" id="GO:0009307">
    <property type="term" value="P:DNA restriction-modification system"/>
    <property type="evidence" value="ECO:0007669"/>
    <property type="project" value="InterPro"/>
</dbReference>
<gene>
    <name evidence="2" type="ordered locus">RPC_0140</name>
</gene>
<dbReference type="eggNOG" id="ENOG5033PH3">
    <property type="taxonomic scope" value="Bacteria"/>
</dbReference>
<dbReference type="InterPro" id="IPR007560">
    <property type="entry name" value="Restrct_endonuc_IV_Mrr"/>
</dbReference>
<sequence>MGDAAAKDWVLPASIPFATLKGCDLEECVYWLLDAMGAKDLEWRTGGAGGGAADGGRDLEATFYAPGADGEMESQRWWIECKGRAGTVEPDEVKAAVNNTLATGNLDYVVIATNTQFSNPTRDWIKQWQSSHPRPKVKLWDHHQLERFLSKHPDVVLRLFSEALSPDGQFHALQEKFWNRLEFVQPGVLEKLWATRSDLALTELGLFAVIANEFANGSIVKRPWGGAIDREALLNVLHFGLVNTSFLVMRSVKAGVDQHQMIRTLAYVILVAATYSEPEPLARFILESLCRGRPDEYPEDVKNYLIRPIVGQLLSEMQNVCSADCARFGSHERMGLSSGTDELKDYWVRLDAEGVPEDEDNRVLLLIRTSGPCDAGFGNERSCPLFDIQPDVGNLAEILQLVQQVAKVRSLQAAEKRKDEIAKQKKPI</sequence>
<protein>
    <recommendedName>
        <fullName evidence="1">Restriction endonuclease type IV Mrr domain-containing protein</fullName>
    </recommendedName>
</protein>
<evidence type="ECO:0000313" key="2">
    <source>
        <dbReference type="EMBL" id="ABD85715.1"/>
    </source>
</evidence>
<organism evidence="2">
    <name type="scientific">Rhodopseudomonas palustris (strain BisB18)</name>
    <dbReference type="NCBI Taxonomy" id="316056"/>
    <lineage>
        <taxon>Bacteria</taxon>
        <taxon>Pseudomonadati</taxon>
        <taxon>Pseudomonadota</taxon>
        <taxon>Alphaproteobacteria</taxon>
        <taxon>Hyphomicrobiales</taxon>
        <taxon>Nitrobacteraceae</taxon>
        <taxon>Rhodopseudomonas</taxon>
    </lineage>
</organism>
<dbReference type="RefSeq" id="WP_011470623.1">
    <property type="nucleotide sequence ID" value="NC_007925.1"/>
</dbReference>
<evidence type="ECO:0000259" key="1">
    <source>
        <dbReference type="Pfam" id="PF04471"/>
    </source>
</evidence>
<feature type="domain" description="Restriction endonuclease type IV Mrr" evidence="1">
    <location>
        <begin position="19"/>
        <end position="148"/>
    </location>
</feature>
<dbReference type="Pfam" id="PF04471">
    <property type="entry name" value="Mrr_cat"/>
    <property type="match status" value="1"/>
</dbReference>
<dbReference type="EMBL" id="CP000301">
    <property type="protein sequence ID" value="ABD85715.1"/>
    <property type="molecule type" value="Genomic_DNA"/>
</dbReference>
<dbReference type="GO" id="GO:0004519">
    <property type="term" value="F:endonuclease activity"/>
    <property type="evidence" value="ECO:0007669"/>
    <property type="project" value="InterPro"/>
</dbReference>
<dbReference type="KEGG" id="rpc:RPC_0140"/>
<reference evidence="2" key="1">
    <citation type="submission" date="2006-03" db="EMBL/GenBank/DDBJ databases">
        <title>Complete sequence of Rhodopseudomonas palustris BisB18.</title>
        <authorList>
            <consortium name="US DOE Joint Genome Institute"/>
            <person name="Copeland A."/>
            <person name="Lucas S."/>
            <person name="Lapidus A."/>
            <person name="Barry K."/>
            <person name="Detter J.C."/>
            <person name="Glavina del Rio T."/>
            <person name="Hammon N."/>
            <person name="Israni S."/>
            <person name="Dalin E."/>
            <person name="Tice H."/>
            <person name="Pitluck S."/>
            <person name="Chain P."/>
            <person name="Malfatti S."/>
            <person name="Shin M."/>
            <person name="Vergez L."/>
            <person name="Schmutz J."/>
            <person name="Larimer F."/>
            <person name="Land M."/>
            <person name="Hauser L."/>
            <person name="Pelletier D.A."/>
            <person name="Kyrpides N."/>
            <person name="Anderson I."/>
            <person name="Oda Y."/>
            <person name="Harwood C.S."/>
            <person name="Richardson P."/>
        </authorList>
    </citation>
    <scope>NUCLEOTIDE SEQUENCE [LARGE SCALE GENOMIC DNA]</scope>
    <source>
        <strain evidence="2">BisB18</strain>
    </source>
</reference>
<dbReference type="SUPFAM" id="SSF52980">
    <property type="entry name" value="Restriction endonuclease-like"/>
    <property type="match status" value="1"/>
</dbReference>
<dbReference type="GO" id="GO:0003677">
    <property type="term" value="F:DNA binding"/>
    <property type="evidence" value="ECO:0007669"/>
    <property type="project" value="InterPro"/>
</dbReference>